<dbReference type="KEGG" id="emo:DM558_06540"/>
<evidence type="ECO:0000256" key="3">
    <source>
        <dbReference type="ARBA" id="ARBA00023125"/>
    </source>
</evidence>
<gene>
    <name evidence="6" type="primary">cynR</name>
    <name evidence="6" type="ORF">DM558_06540</name>
</gene>
<dbReference type="Gene3D" id="1.10.10.10">
    <property type="entry name" value="Winged helix-like DNA-binding domain superfamily/Winged helix DNA-binding domain"/>
    <property type="match status" value="1"/>
</dbReference>
<keyword evidence="2" id="KW-0805">Transcription regulation</keyword>
<dbReference type="InterPro" id="IPR036390">
    <property type="entry name" value="WH_DNA-bd_sf"/>
</dbReference>
<name>A0A451EQR1_9GAMM</name>
<dbReference type="NCBIfam" id="NF008416">
    <property type="entry name" value="PRK11242.1"/>
    <property type="match status" value="1"/>
</dbReference>
<dbReference type="GO" id="GO:0003700">
    <property type="term" value="F:DNA-binding transcription factor activity"/>
    <property type="evidence" value="ECO:0007669"/>
    <property type="project" value="InterPro"/>
</dbReference>
<evidence type="ECO:0000256" key="1">
    <source>
        <dbReference type="ARBA" id="ARBA00009437"/>
    </source>
</evidence>
<keyword evidence="4" id="KW-0804">Transcription</keyword>
<dbReference type="Gene3D" id="3.40.190.290">
    <property type="match status" value="1"/>
</dbReference>
<dbReference type="Pfam" id="PF03466">
    <property type="entry name" value="LysR_substrate"/>
    <property type="match status" value="1"/>
</dbReference>
<evidence type="ECO:0000259" key="5">
    <source>
        <dbReference type="PROSITE" id="PS50931"/>
    </source>
</evidence>
<dbReference type="PRINTS" id="PR00039">
    <property type="entry name" value="HTHLYSR"/>
</dbReference>
<dbReference type="InterPro" id="IPR050950">
    <property type="entry name" value="HTH-type_LysR_regulators"/>
</dbReference>
<dbReference type="PROSITE" id="PS50931">
    <property type="entry name" value="HTH_LYSR"/>
    <property type="match status" value="1"/>
</dbReference>
<dbReference type="SUPFAM" id="SSF46785">
    <property type="entry name" value="Winged helix' DNA-binding domain"/>
    <property type="match status" value="1"/>
</dbReference>
<evidence type="ECO:0000256" key="2">
    <source>
        <dbReference type="ARBA" id="ARBA00023015"/>
    </source>
</evidence>
<dbReference type="InterPro" id="IPR000847">
    <property type="entry name" value="LysR_HTH_N"/>
</dbReference>
<sequence length="290" mass="32819">MHLRYIHYFLAVAEHQSFTRAAEVLHVSQPALSQHIKSLEESLGVLLFDRSSKNIRLTDVGEIYFQYAQQASHLLNEGQRAIHDIEDLSRGSIRVAVTPSFITYFIGPLVAKLYAQHPNITVQVQESPQDKIEKMLLNDEIDIGIGFDEANSSGISTEKLLTEKLTLVASVDHPLVKKVSITLKQIEDENFVLLNPKFATRTQIDHYFRKLGLQLKVHMEVDSINAIIAIVQQTSLLTVIPSNIPNAYNRLVVIPLLKQPLERTAILMRRKDSWQSTALKAFITYAKNLV</sequence>
<keyword evidence="7" id="KW-1185">Reference proteome</keyword>
<dbReference type="InterPro" id="IPR036388">
    <property type="entry name" value="WH-like_DNA-bd_sf"/>
</dbReference>
<proteinExistence type="inferred from homology"/>
<dbReference type="SUPFAM" id="SSF53850">
    <property type="entry name" value="Periplasmic binding protein-like II"/>
    <property type="match status" value="1"/>
</dbReference>
<dbReference type="GO" id="GO:0005829">
    <property type="term" value="C:cytosol"/>
    <property type="evidence" value="ECO:0007669"/>
    <property type="project" value="TreeGrafter"/>
</dbReference>
<dbReference type="FunFam" id="1.10.10.10:FF:000001">
    <property type="entry name" value="LysR family transcriptional regulator"/>
    <property type="match status" value="1"/>
</dbReference>
<protein>
    <submittedName>
        <fullName evidence="6">Transcriptional regulator CynR</fullName>
    </submittedName>
</protein>
<evidence type="ECO:0000313" key="7">
    <source>
        <dbReference type="Proteomes" id="UP000273143"/>
    </source>
</evidence>
<organism evidence="6 7">
    <name type="scientific">Entomomonas moraniae</name>
    <dbReference type="NCBI Taxonomy" id="2213226"/>
    <lineage>
        <taxon>Bacteria</taxon>
        <taxon>Pseudomonadati</taxon>
        <taxon>Pseudomonadota</taxon>
        <taxon>Gammaproteobacteria</taxon>
        <taxon>Pseudomonadales</taxon>
        <taxon>Pseudomonadaceae</taxon>
        <taxon>Entomomonas</taxon>
    </lineage>
</organism>
<dbReference type="AlphaFoldDB" id="A0A451EQR1"/>
<dbReference type="GO" id="GO:0003677">
    <property type="term" value="F:DNA binding"/>
    <property type="evidence" value="ECO:0007669"/>
    <property type="project" value="UniProtKB-KW"/>
</dbReference>
<dbReference type="PANTHER" id="PTHR30419:SF8">
    <property type="entry name" value="NITROGEN ASSIMILATION TRANSCRIPTIONAL ACTIVATOR-RELATED"/>
    <property type="match status" value="1"/>
</dbReference>
<dbReference type="EMBL" id="CP029822">
    <property type="protein sequence ID" value="AZS52189.1"/>
    <property type="molecule type" value="Genomic_DNA"/>
</dbReference>
<dbReference type="InterPro" id="IPR005119">
    <property type="entry name" value="LysR_subst-bd"/>
</dbReference>
<accession>A0A451EQR1</accession>
<feature type="domain" description="HTH lysR-type" evidence="5">
    <location>
        <begin position="1"/>
        <end position="58"/>
    </location>
</feature>
<evidence type="ECO:0000256" key="4">
    <source>
        <dbReference type="ARBA" id="ARBA00023163"/>
    </source>
</evidence>
<comment type="similarity">
    <text evidence="1">Belongs to the LysR transcriptional regulatory family.</text>
</comment>
<keyword evidence="3" id="KW-0238">DNA-binding</keyword>
<dbReference type="Proteomes" id="UP000273143">
    <property type="component" value="Chromosome"/>
</dbReference>
<dbReference type="Pfam" id="PF00126">
    <property type="entry name" value="HTH_1"/>
    <property type="match status" value="1"/>
</dbReference>
<dbReference type="PANTHER" id="PTHR30419">
    <property type="entry name" value="HTH-TYPE TRANSCRIPTIONAL REGULATOR YBHD"/>
    <property type="match status" value="1"/>
</dbReference>
<evidence type="ECO:0000313" key="6">
    <source>
        <dbReference type="EMBL" id="AZS52189.1"/>
    </source>
</evidence>
<reference evidence="7" key="1">
    <citation type="submission" date="2018-06" db="EMBL/GenBank/DDBJ databases">
        <title>Complete genome of Pseudomonas insecticola strain QZS01.</title>
        <authorList>
            <person name="Wang J."/>
            <person name="Su Q."/>
        </authorList>
    </citation>
    <scope>NUCLEOTIDE SEQUENCE [LARGE SCALE GENOMIC DNA]</scope>
    <source>
        <strain evidence="7">QZS01</strain>
    </source>
</reference>